<protein>
    <recommendedName>
        <fullName evidence="9">Gustatory receptor</fullName>
    </recommendedName>
</protein>
<reference evidence="7" key="1">
    <citation type="submission" date="2020-08" db="EMBL/GenBank/DDBJ databases">
        <title>Multicomponent nature underlies the extraordinary mechanical properties of spider dragline silk.</title>
        <authorList>
            <person name="Kono N."/>
            <person name="Nakamura H."/>
            <person name="Mori M."/>
            <person name="Yoshida Y."/>
            <person name="Ohtoshi R."/>
            <person name="Malay A.D."/>
            <person name="Moran D.A.P."/>
            <person name="Tomita M."/>
            <person name="Numata K."/>
            <person name="Arakawa K."/>
        </authorList>
    </citation>
    <scope>NUCLEOTIDE SEQUENCE</scope>
</reference>
<feature type="transmembrane region" description="Helical" evidence="6">
    <location>
        <begin position="185"/>
        <end position="203"/>
    </location>
</feature>
<evidence type="ECO:0000313" key="7">
    <source>
        <dbReference type="EMBL" id="GFY59822.1"/>
    </source>
</evidence>
<name>A0A8X7CB18_9ARAC</name>
<feature type="transmembrane region" description="Helical" evidence="6">
    <location>
        <begin position="6"/>
        <end position="23"/>
    </location>
</feature>
<dbReference type="Pfam" id="PF08395">
    <property type="entry name" value="7tm_7"/>
    <property type="match status" value="1"/>
</dbReference>
<dbReference type="OrthoDB" id="6433170at2759"/>
<keyword evidence="2" id="KW-1003">Cell membrane</keyword>
<feature type="transmembrane region" description="Helical" evidence="6">
    <location>
        <begin position="115"/>
        <end position="132"/>
    </location>
</feature>
<proteinExistence type="predicted"/>
<dbReference type="InterPro" id="IPR013604">
    <property type="entry name" value="7TM_chemorcpt"/>
</dbReference>
<keyword evidence="4 6" id="KW-1133">Transmembrane helix</keyword>
<gene>
    <name evidence="7" type="primary">AVEN_31845_1</name>
    <name evidence="7" type="ORF">TNIN_178121</name>
</gene>
<feature type="transmembrane region" description="Helical" evidence="6">
    <location>
        <begin position="76"/>
        <end position="95"/>
    </location>
</feature>
<dbReference type="GO" id="GO:0005886">
    <property type="term" value="C:plasma membrane"/>
    <property type="evidence" value="ECO:0007669"/>
    <property type="project" value="UniProtKB-SubCell"/>
</dbReference>
<evidence type="ECO:0000256" key="1">
    <source>
        <dbReference type="ARBA" id="ARBA00004651"/>
    </source>
</evidence>
<evidence type="ECO:0000256" key="5">
    <source>
        <dbReference type="ARBA" id="ARBA00023136"/>
    </source>
</evidence>
<accession>A0A8X7CB18</accession>
<dbReference type="Proteomes" id="UP000886998">
    <property type="component" value="Unassembled WGS sequence"/>
</dbReference>
<dbReference type="GO" id="GO:0050909">
    <property type="term" value="P:sensory perception of taste"/>
    <property type="evidence" value="ECO:0007669"/>
    <property type="project" value="InterPro"/>
</dbReference>
<keyword evidence="3 6" id="KW-0812">Transmembrane</keyword>
<keyword evidence="5 6" id="KW-0472">Membrane</keyword>
<evidence type="ECO:0000256" key="3">
    <source>
        <dbReference type="ARBA" id="ARBA00022692"/>
    </source>
</evidence>
<comment type="caution">
    <text evidence="7">The sequence shown here is derived from an EMBL/GenBank/DDBJ whole genome shotgun (WGS) entry which is preliminary data.</text>
</comment>
<evidence type="ECO:0000256" key="4">
    <source>
        <dbReference type="ARBA" id="ARBA00022989"/>
    </source>
</evidence>
<dbReference type="AlphaFoldDB" id="A0A8X7CB18"/>
<dbReference type="EMBL" id="BMAV01012831">
    <property type="protein sequence ID" value="GFY59822.1"/>
    <property type="molecule type" value="Genomic_DNA"/>
</dbReference>
<organism evidence="7 8">
    <name type="scientific">Trichonephila inaurata madagascariensis</name>
    <dbReference type="NCBI Taxonomy" id="2747483"/>
    <lineage>
        <taxon>Eukaryota</taxon>
        <taxon>Metazoa</taxon>
        <taxon>Ecdysozoa</taxon>
        <taxon>Arthropoda</taxon>
        <taxon>Chelicerata</taxon>
        <taxon>Arachnida</taxon>
        <taxon>Araneae</taxon>
        <taxon>Araneomorphae</taxon>
        <taxon>Entelegynae</taxon>
        <taxon>Araneoidea</taxon>
        <taxon>Nephilidae</taxon>
        <taxon>Trichonephila</taxon>
        <taxon>Trichonephila inaurata</taxon>
    </lineage>
</organism>
<sequence>MINSTIFFNLPAVIAVLSGTIYYKLSDFLESLAVNVEQLQSSKNPKFNTILKLKEQYNLLYKSGTEIEKTLSSTSFLLLSSQWVNLFVILITFVVLDSNSFSSIHIWECIPRLILVPWIIVGVVLCGARVSSQIHRIQIGMQLIHNNLECNFETNRKTIQLVKSIMATDFPKMTAFGIFTIKPGLILSIFGSVLTYGLLVLSIKKNNV</sequence>
<keyword evidence="8" id="KW-1185">Reference proteome</keyword>
<evidence type="ECO:0008006" key="9">
    <source>
        <dbReference type="Google" id="ProtNLM"/>
    </source>
</evidence>
<evidence type="ECO:0000256" key="6">
    <source>
        <dbReference type="SAM" id="Phobius"/>
    </source>
</evidence>
<evidence type="ECO:0000256" key="2">
    <source>
        <dbReference type="ARBA" id="ARBA00022475"/>
    </source>
</evidence>
<comment type="subcellular location">
    <subcellularLocation>
        <location evidence="1">Cell membrane</location>
        <topology evidence="1">Multi-pass membrane protein</topology>
    </subcellularLocation>
</comment>
<evidence type="ECO:0000313" key="8">
    <source>
        <dbReference type="Proteomes" id="UP000886998"/>
    </source>
</evidence>